<dbReference type="PROSITE" id="PS01269">
    <property type="entry name" value="UPF0025"/>
    <property type="match status" value="1"/>
</dbReference>
<dbReference type="GO" id="GO:0016787">
    <property type="term" value="F:hydrolase activity"/>
    <property type="evidence" value="ECO:0007669"/>
    <property type="project" value="UniProtKB-UniRule"/>
</dbReference>
<reference evidence="5 6" key="1">
    <citation type="journal article" date="2019" name="Int. J. Syst. Evol. Microbiol.">
        <title>The Global Catalogue of Microorganisms (GCM) 10K type strain sequencing project: providing services to taxonomists for standard genome sequencing and annotation.</title>
        <authorList>
            <consortium name="The Broad Institute Genomics Platform"/>
            <consortium name="The Broad Institute Genome Sequencing Center for Infectious Disease"/>
            <person name="Wu L."/>
            <person name="Ma J."/>
        </authorList>
    </citation>
    <scope>NUCLEOTIDE SEQUENCE [LARGE SCALE GENOMIC DNA]</scope>
    <source>
        <strain evidence="5 6">GX26</strain>
    </source>
</reference>
<sequence>MRLVVFGDTHVPSRASSIPEWVADVVRDADHVVHTGDFDAESSYQAVRELVPDATVVAGNMDPASLDLPDVEVFEREGVRFAVTHGTGPVESYRERVLDVGREHDADVVLSGHTHEVLDETVDGIRLLNPGSATGAAPATRTTCYELDVDDGSVDVTLHER</sequence>
<dbReference type="RefSeq" id="WP_336349082.1">
    <property type="nucleotide sequence ID" value="NZ_JAZAQL010000001.1"/>
</dbReference>
<proteinExistence type="inferred from homology"/>
<keyword evidence="6" id="KW-1185">Reference proteome</keyword>
<keyword evidence="2" id="KW-0378">Hydrolase</keyword>
<dbReference type="InterPro" id="IPR024654">
    <property type="entry name" value="Calcineurin-like_PHP_lpxH"/>
</dbReference>
<accession>A0ABD5VF27</accession>
<evidence type="ECO:0000256" key="2">
    <source>
        <dbReference type="ARBA" id="ARBA00022801"/>
    </source>
</evidence>
<comment type="similarity">
    <text evidence="3">Belongs to the metallophosphoesterase superfamily. YfcE family.</text>
</comment>
<gene>
    <name evidence="5" type="ORF">ACFQGB_04365</name>
</gene>
<evidence type="ECO:0000256" key="3">
    <source>
        <dbReference type="RuleBase" id="RU362039"/>
    </source>
</evidence>
<dbReference type="EMBL" id="JBHSXN010000001">
    <property type="protein sequence ID" value="MFC6952089.1"/>
    <property type="molecule type" value="Genomic_DNA"/>
</dbReference>
<dbReference type="InterPro" id="IPR000979">
    <property type="entry name" value="Phosphodiesterase_MJ0936/Vps29"/>
</dbReference>
<evidence type="ECO:0000259" key="4">
    <source>
        <dbReference type="Pfam" id="PF12850"/>
    </source>
</evidence>
<dbReference type="SUPFAM" id="SSF56300">
    <property type="entry name" value="Metallo-dependent phosphatases"/>
    <property type="match status" value="1"/>
</dbReference>
<evidence type="ECO:0000313" key="6">
    <source>
        <dbReference type="Proteomes" id="UP001596395"/>
    </source>
</evidence>
<dbReference type="InterPro" id="IPR029052">
    <property type="entry name" value="Metallo-depent_PP-like"/>
</dbReference>
<feature type="domain" description="Calcineurin-like phosphoesterase" evidence="4">
    <location>
        <begin position="1"/>
        <end position="151"/>
    </location>
</feature>
<dbReference type="Pfam" id="PF12850">
    <property type="entry name" value="Metallophos_2"/>
    <property type="match status" value="1"/>
</dbReference>
<dbReference type="PANTHER" id="PTHR11124">
    <property type="entry name" value="VACUOLAR SORTING PROTEIN VPS29"/>
    <property type="match status" value="1"/>
</dbReference>
<protein>
    <recommendedName>
        <fullName evidence="3">Phosphoesterase</fullName>
        <ecNumber evidence="3">3.1.4.-</ecNumber>
    </recommendedName>
</protein>
<evidence type="ECO:0000313" key="5">
    <source>
        <dbReference type="EMBL" id="MFC6952089.1"/>
    </source>
</evidence>
<dbReference type="Gene3D" id="3.60.21.10">
    <property type="match status" value="1"/>
</dbReference>
<dbReference type="Proteomes" id="UP001596395">
    <property type="component" value="Unassembled WGS sequence"/>
</dbReference>
<keyword evidence="1 3" id="KW-0479">Metal-binding</keyword>
<dbReference type="NCBIfam" id="TIGR00040">
    <property type="entry name" value="yfcE"/>
    <property type="match status" value="1"/>
</dbReference>
<dbReference type="AlphaFoldDB" id="A0ABD5VF27"/>
<dbReference type="InterPro" id="IPR020935">
    <property type="entry name" value="PdiEstase_YfcE_CS"/>
</dbReference>
<dbReference type="EC" id="3.1.4.-" evidence="3"/>
<comment type="caution">
    <text evidence="5">The sequence shown here is derived from an EMBL/GenBank/DDBJ whole genome shotgun (WGS) entry which is preliminary data.</text>
</comment>
<comment type="cofactor">
    <cofactor evidence="3">
        <name>a divalent metal cation</name>
        <dbReference type="ChEBI" id="CHEBI:60240"/>
    </cofactor>
</comment>
<organism evidence="5 6">
    <name type="scientific">Halorubellus litoreus</name>
    <dbReference type="NCBI Taxonomy" id="755308"/>
    <lineage>
        <taxon>Archaea</taxon>
        <taxon>Methanobacteriati</taxon>
        <taxon>Methanobacteriota</taxon>
        <taxon>Stenosarchaea group</taxon>
        <taxon>Halobacteria</taxon>
        <taxon>Halobacteriales</taxon>
        <taxon>Halorubellaceae</taxon>
        <taxon>Halorubellus</taxon>
    </lineage>
</organism>
<name>A0ABD5VF27_9EURY</name>
<dbReference type="GO" id="GO:0046872">
    <property type="term" value="F:metal ion binding"/>
    <property type="evidence" value="ECO:0007669"/>
    <property type="project" value="UniProtKB-KW"/>
</dbReference>
<evidence type="ECO:0000256" key="1">
    <source>
        <dbReference type="ARBA" id="ARBA00022723"/>
    </source>
</evidence>